<feature type="transmembrane region" description="Helical" evidence="5">
    <location>
        <begin position="247"/>
        <end position="270"/>
    </location>
</feature>
<evidence type="ECO:0000256" key="2">
    <source>
        <dbReference type="ARBA" id="ARBA00022692"/>
    </source>
</evidence>
<keyword evidence="3 5" id="KW-1133">Transmembrane helix</keyword>
<dbReference type="GO" id="GO:0012505">
    <property type="term" value="C:endomembrane system"/>
    <property type="evidence" value="ECO:0007669"/>
    <property type="project" value="UniProtKB-SubCell"/>
</dbReference>
<feature type="transmembrane region" description="Helical" evidence="5">
    <location>
        <begin position="381"/>
        <end position="403"/>
    </location>
</feature>
<feature type="transmembrane region" description="Helical" evidence="5">
    <location>
        <begin position="117"/>
        <end position="135"/>
    </location>
</feature>
<feature type="transmembrane region" description="Helical" evidence="5">
    <location>
        <begin position="51"/>
        <end position="70"/>
    </location>
</feature>
<dbReference type="GO" id="GO:0061513">
    <property type="term" value="F:glucose 6-phosphate:phosphate antiporter activity"/>
    <property type="evidence" value="ECO:0007669"/>
    <property type="project" value="TreeGrafter"/>
</dbReference>
<dbReference type="InterPro" id="IPR051337">
    <property type="entry name" value="OPA_Antiporter"/>
</dbReference>
<dbReference type="InterPro" id="IPR000849">
    <property type="entry name" value="Sugar_P_transporter"/>
</dbReference>
<dbReference type="InterPro" id="IPR036259">
    <property type="entry name" value="MFS_trans_sf"/>
</dbReference>
<dbReference type="EMBL" id="CP023004">
    <property type="protein sequence ID" value="AWI09617.1"/>
    <property type="molecule type" value="Genomic_DNA"/>
</dbReference>
<reference evidence="7 8" key="1">
    <citation type="journal article" date="2018" name="Syst. Appl. Microbiol.">
        <title>Ereboglobus luteus gen. nov. sp. nov. from cockroach guts, and new insights into the oxygen relationship of the genera Opitutus and Didymococcus (Verrucomicrobia: Opitutaceae).</title>
        <authorList>
            <person name="Tegtmeier D."/>
            <person name="Belitz A."/>
            <person name="Radek R."/>
            <person name="Heimerl T."/>
            <person name="Brune A."/>
        </authorList>
    </citation>
    <scope>NUCLEOTIDE SEQUENCE [LARGE SCALE GENOMIC DNA]</scope>
    <source>
        <strain evidence="7 8">Ho45</strain>
    </source>
</reference>
<gene>
    <name evidence="7" type="ORF">CKA38_10485</name>
</gene>
<accession>A0A2U8E3Y0</accession>
<dbReference type="Gene3D" id="1.20.1250.20">
    <property type="entry name" value="MFS general substrate transporter like domains"/>
    <property type="match status" value="2"/>
</dbReference>
<evidence type="ECO:0000313" key="7">
    <source>
        <dbReference type="EMBL" id="AWI09617.1"/>
    </source>
</evidence>
<dbReference type="OrthoDB" id="5441967at2"/>
<feature type="transmembrane region" description="Helical" evidence="5">
    <location>
        <begin position="190"/>
        <end position="208"/>
    </location>
</feature>
<proteinExistence type="predicted"/>
<name>A0A2U8E3Y0_9BACT</name>
<feature type="domain" description="Major facilitator superfamily (MFS) profile" evidence="6">
    <location>
        <begin position="17"/>
        <end position="435"/>
    </location>
</feature>
<feature type="transmembrane region" description="Helical" evidence="5">
    <location>
        <begin position="162"/>
        <end position="184"/>
    </location>
</feature>
<protein>
    <submittedName>
        <fullName evidence="7">MFS transporter</fullName>
    </submittedName>
</protein>
<feature type="transmembrane region" description="Helical" evidence="5">
    <location>
        <begin position="290"/>
        <end position="310"/>
    </location>
</feature>
<feature type="transmembrane region" description="Helical" evidence="5">
    <location>
        <begin position="409"/>
        <end position="431"/>
    </location>
</feature>
<dbReference type="Proteomes" id="UP000244896">
    <property type="component" value="Chromosome"/>
</dbReference>
<dbReference type="RefSeq" id="WP_108825428.1">
    <property type="nucleotide sequence ID" value="NZ_CP023004.1"/>
</dbReference>
<dbReference type="AlphaFoldDB" id="A0A2U8E3Y0"/>
<feature type="transmembrane region" description="Helical" evidence="5">
    <location>
        <begin position="322"/>
        <end position="340"/>
    </location>
</feature>
<dbReference type="PIRSF" id="PIRSF002808">
    <property type="entry name" value="Hexose_phosphate_transp"/>
    <property type="match status" value="1"/>
</dbReference>
<feature type="transmembrane region" description="Helical" evidence="5">
    <location>
        <begin position="12"/>
        <end position="31"/>
    </location>
</feature>
<dbReference type="InterPro" id="IPR011701">
    <property type="entry name" value="MFS"/>
</dbReference>
<dbReference type="PROSITE" id="PS50850">
    <property type="entry name" value="MFS"/>
    <property type="match status" value="1"/>
</dbReference>
<dbReference type="Pfam" id="PF07690">
    <property type="entry name" value="MFS_1"/>
    <property type="match status" value="1"/>
</dbReference>
<dbReference type="GO" id="GO:0035435">
    <property type="term" value="P:phosphate ion transmembrane transport"/>
    <property type="evidence" value="ECO:0007669"/>
    <property type="project" value="TreeGrafter"/>
</dbReference>
<dbReference type="SUPFAM" id="SSF103473">
    <property type="entry name" value="MFS general substrate transporter"/>
    <property type="match status" value="1"/>
</dbReference>
<evidence type="ECO:0000256" key="3">
    <source>
        <dbReference type="ARBA" id="ARBA00022989"/>
    </source>
</evidence>
<dbReference type="GO" id="GO:0005886">
    <property type="term" value="C:plasma membrane"/>
    <property type="evidence" value="ECO:0007669"/>
    <property type="project" value="TreeGrafter"/>
</dbReference>
<organism evidence="7 8">
    <name type="scientific">Ereboglobus luteus</name>
    <dbReference type="NCBI Taxonomy" id="1796921"/>
    <lineage>
        <taxon>Bacteria</taxon>
        <taxon>Pseudomonadati</taxon>
        <taxon>Verrucomicrobiota</taxon>
        <taxon>Opitutia</taxon>
        <taxon>Opitutales</taxon>
        <taxon>Opitutaceae</taxon>
        <taxon>Ereboglobus</taxon>
    </lineage>
</organism>
<keyword evidence="4 5" id="KW-0472">Membrane</keyword>
<keyword evidence="2 5" id="KW-0812">Transmembrane</keyword>
<keyword evidence="8" id="KW-1185">Reference proteome</keyword>
<evidence type="ECO:0000256" key="4">
    <source>
        <dbReference type="ARBA" id="ARBA00023136"/>
    </source>
</evidence>
<sequence>MEKQKTTKSFHYWQWRTIIATMVGYSLFYFIRKNLSVAMPGLQAEFGITKAQLGIFLTAHGLIYGVSKFVNGIIGDRVNARAFMVFGLLAVSLCGLAFASGPTIAAFFAGSNTGEKFTAVLVVTLGVIWMINGFFQGTGFPPCARLITHWVPPSELAFKMSIWNASHSIGAGFVVVLCGYLVMLGWRWCFWVPSMITIVGAGVLWLTLRDTPSSVGLPELPGTEKKSEKTDTEADRAEFKQFLRKKVFLNPIVWLCGFANFFIYTIRYAILDWGPTMLGEWKHISITKSTWMVAGFEIAAIAGMLVAGWATDRFFKGRAARVCVLCMAFVTVILVVFWLVPLPTLALVPVLMAAGFFIYGPQALTGVITANIVTRRGAATAIGFTSLFSYASTVLSGWGLGLVAQNYGWAPAIGVLCGAGVIGLIAFLCLWNTKRDAYEDEQEGAA</sequence>
<comment type="subcellular location">
    <subcellularLocation>
        <location evidence="1">Endomembrane system</location>
        <topology evidence="1">Multi-pass membrane protein</topology>
    </subcellularLocation>
</comment>
<dbReference type="InterPro" id="IPR020846">
    <property type="entry name" value="MFS_dom"/>
</dbReference>
<dbReference type="PANTHER" id="PTHR43826">
    <property type="entry name" value="GLUCOSE-6-PHOSPHATE EXCHANGER SLC37A4"/>
    <property type="match status" value="1"/>
</dbReference>
<evidence type="ECO:0000256" key="5">
    <source>
        <dbReference type="SAM" id="Phobius"/>
    </source>
</evidence>
<feature type="transmembrane region" description="Helical" evidence="5">
    <location>
        <begin position="82"/>
        <end position="105"/>
    </location>
</feature>
<dbReference type="PANTHER" id="PTHR43826:SF3">
    <property type="entry name" value="GLUCOSE-6-PHOSPHATE EXCHANGER SLC37A4"/>
    <property type="match status" value="1"/>
</dbReference>
<evidence type="ECO:0000313" key="8">
    <source>
        <dbReference type="Proteomes" id="UP000244896"/>
    </source>
</evidence>
<feature type="transmembrane region" description="Helical" evidence="5">
    <location>
        <begin position="346"/>
        <end position="369"/>
    </location>
</feature>
<evidence type="ECO:0000256" key="1">
    <source>
        <dbReference type="ARBA" id="ARBA00004127"/>
    </source>
</evidence>
<dbReference type="KEGG" id="elut:CKA38_10485"/>
<evidence type="ECO:0000259" key="6">
    <source>
        <dbReference type="PROSITE" id="PS50850"/>
    </source>
</evidence>